<proteinExistence type="predicted"/>
<keyword evidence="2" id="KW-1185">Reference proteome</keyword>
<name>A0ACD5GUJ1_9CYAN</name>
<reference evidence="1 2" key="1">
    <citation type="journal article" date="2016" name="Genome Announc.">
        <title>Draft Genome Sequence of the Thermotolerant Cyanobacterium Desertifilum sp. IPPAS B-1220.</title>
        <authorList>
            <person name="Mironov K.S."/>
            <person name="Sinetova M.A."/>
            <person name="Bolatkhan K."/>
            <person name="Zayadan B.K."/>
            <person name="Ustinova V.V."/>
            <person name="Kupriyanova E.V."/>
            <person name="Skrypnik A.N."/>
            <person name="Gogoleva N.E."/>
            <person name="Gogolev Y.V."/>
            <person name="Los D.A."/>
        </authorList>
    </citation>
    <scope>NUCLEOTIDE SEQUENCE [LARGE SCALE GENOMIC DNA]</scope>
    <source>
        <strain evidence="1 2">IPPAS B-1220</strain>
    </source>
</reference>
<organism evidence="1 2">
    <name type="scientific">Desertifilum tharense IPPAS B-1220</name>
    <dbReference type="NCBI Taxonomy" id="1781255"/>
    <lineage>
        <taxon>Bacteria</taxon>
        <taxon>Bacillati</taxon>
        <taxon>Cyanobacteriota</taxon>
        <taxon>Cyanophyceae</taxon>
        <taxon>Desertifilales</taxon>
        <taxon>Desertifilaceae</taxon>
        <taxon>Desertifilum</taxon>
    </lineage>
</organism>
<protein>
    <submittedName>
        <fullName evidence="1">Uncharacterized protein</fullName>
    </submittedName>
</protein>
<sequence>MLQKMITPLLKYLLVVSNPQLQAFILAALIVSDCSRSANPDLTTAILYIVQANCINIAGIISLLSGMSLPLVVLLMTVQGAYLAIDAHRTLQQGK</sequence>
<dbReference type="Proteomes" id="UP000095472">
    <property type="component" value="Chromosome"/>
</dbReference>
<accession>A0ACD5GUJ1</accession>
<evidence type="ECO:0000313" key="1">
    <source>
        <dbReference type="EMBL" id="XPM64394.1"/>
    </source>
</evidence>
<gene>
    <name evidence="1" type="ORF">BH720_036825</name>
</gene>
<dbReference type="EMBL" id="CP182909">
    <property type="protein sequence ID" value="XPM64394.1"/>
    <property type="molecule type" value="Genomic_DNA"/>
</dbReference>
<evidence type="ECO:0000313" key="2">
    <source>
        <dbReference type="Proteomes" id="UP000095472"/>
    </source>
</evidence>